<proteinExistence type="predicted"/>
<reference evidence="2 3" key="1">
    <citation type="submission" date="2023-11" db="EMBL/GenBank/DDBJ databases">
        <title>Peredibacter starrii A3.12.</title>
        <authorList>
            <person name="Mitchell R.J."/>
        </authorList>
    </citation>
    <scope>NUCLEOTIDE SEQUENCE [LARGE SCALE GENOMIC DNA]</scope>
    <source>
        <strain evidence="2 3">A3.12</strain>
    </source>
</reference>
<keyword evidence="3" id="KW-1185">Reference proteome</keyword>
<dbReference type="AlphaFoldDB" id="A0AAX4HJ79"/>
<evidence type="ECO:0000313" key="3">
    <source>
        <dbReference type="Proteomes" id="UP001324634"/>
    </source>
</evidence>
<dbReference type="Proteomes" id="UP001324634">
    <property type="component" value="Chromosome"/>
</dbReference>
<feature type="signal peptide" evidence="1">
    <location>
        <begin position="1"/>
        <end position="17"/>
    </location>
</feature>
<dbReference type="KEGG" id="psti:SOO65_11350"/>
<evidence type="ECO:0000313" key="2">
    <source>
        <dbReference type="EMBL" id="WPU63281.1"/>
    </source>
</evidence>
<protein>
    <submittedName>
        <fullName evidence="2">Uncharacterized protein</fullName>
    </submittedName>
</protein>
<dbReference type="RefSeq" id="WP_321389706.1">
    <property type="nucleotide sequence ID" value="NZ_CP139487.1"/>
</dbReference>
<dbReference type="EMBL" id="CP139487">
    <property type="protein sequence ID" value="WPU63281.1"/>
    <property type="molecule type" value="Genomic_DNA"/>
</dbReference>
<accession>A0AAX4HJ79</accession>
<name>A0AAX4HJ79_9BACT</name>
<feature type="chain" id="PRO_5043433076" evidence="1">
    <location>
        <begin position="18"/>
        <end position="129"/>
    </location>
</feature>
<gene>
    <name evidence="2" type="ORF">SOO65_11350</name>
</gene>
<keyword evidence="1" id="KW-0732">Signal</keyword>
<organism evidence="2 3">
    <name type="scientific">Peredibacter starrii</name>
    <dbReference type="NCBI Taxonomy" id="28202"/>
    <lineage>
        <taxon>Bacteria</taxon>
        <taxon>Pseudomonadati</taxon>
        <taxon>Bdellovibrionota</taxon>
        <taxon>Bacteriovoracia</taxon>
        <taxon>Bacteriovoracales</taxon>
        <taxon>Bacteriovoracaceae</taxon>
        <taxon>Peredibacter</taxon>
    </lineage>
</organism>
<evidence type="ECO:0000256" key="1">
    <source>
        <dbReference type="SAM" id="SignalP"/>
    </source>
</evidence>
<sequence length="129" mass="14809">MKFLIALSLLASASAFAESMGREEWVKCYDMAQGNDMEVVYKLKSHHGYKSVVYPFKQPLRLNEQSGCLEYPRTSSMVEEAPAYLTLCPGEGQRVNGLIPVEATYGSDEDTVYCEKKIWHWFHERPDFM</sequence>